<dbReference type="InterPro" id="IPR036282">
    <property type="entry name" value="Glutathione-S-Trfase_C_sf"/>
</dbReference>
<dbReference type="InterPro" id="IPR004045">
    <property type="entry name" value="Glutathione_S-Trfase_N"/>
</dbReference>
<dbReference type="SFLD" id="SFLDS00019">
    <property type="entry name" value="Glutathione_Transferase_(cytos"/>
    <property type="match status" value="1"/>
</dbReference>
<dbReference type="EMBL" id="JASPKY010000218">
    <property type="protein sequence ID" value="KAK9719596.1"/>
    <property type="molecule type" value="Genomic_DNA"/>
</dbReference>
<dbReference type="CDD" id="cd03039">
    <property type="entry name" value="GST_N_Sigma_like"/>
    <property type="match status" value="1"/>
</dbReference>
<dbReference type="PROSITE" id="PS50405">
    <property type="entry name" value="GST_CTER"/>
    <property type="match status" value="1"/>
</dbReference>
<dbReference type="InterPro" id="IPR010987">
    <property type="entry name" value="Glutathione-S-Trfase_C-like"/>
</dbReference>
<dbReference type="InterPro" id="IPR004046">
    <property type="entry name" value="GST_C"/>
</dbReference>
<dbReference type="PANTHER" id="PTHR11571">
    <property type="entry name" value="GLUTATHIONE S-TRANSFERASE"/>
    <property type="match status" value="1"/>
</dbReference>
<dbReference type="EC" id="2.5.1.18" evidence="2"/>
<comment type="similarity">
    <text evidence="4">Belongs to the GST superfamily. Sigma family.</text>
</comment>
<dbReference type="Proteomes" id="UP001458880">
    <property type="component" value="Unassembled WGS sequence"/>
</dbReference>
<dbReference type="SUPFAM" id="SSF52833">
    <property type="entry name" value="Thioredoxin-like"/>
    <property type="match status" value="1"/>
</dbReference>
<feature type="domain" description="GST C-terminal" evidence="7">
    <location>
        <begin position="127"/>
        <end position="249"/>
    </location>
</feature>
<name>A0AAW1KIB9_POPJA</name>
<dbReference type="FunFam" id="3.40.30.10:FF:000035">
    <property type="entry name" value="hematopoietic prostaglandin D synthase"/>
    <property type="match status" value="1"/>
</dbReference>
<dbReference type="SFLD" id="SFLDG00363">
    <property type="entry name" value="AMPS_(cytGST):_Alpha-__Mu-__Pi"/>
    <property type="match status" value="1"/>
</dbReference>
<dbReference type="SUPFAM" id="SSF47616">
    <property type="entry name" value="GST C-terminal domain-like"/>
    <property type="match status" value="1"/>
</dbReference>
<dbReference type="GO" id="GO:0004602">
    <property type="term" value="F:glutathione peroxidase activity"/>
    <property type="evidence" value="ECO:0007669"/>
    <property type="project" value="UniProtKB-ARBA"/>
</dbReference>
<dbReference type="InterPro" id="IPR050213">
    <property type="entry name" value="GST_superfamily"/>
</dbReference>
<evidence type="ECO:0000256" key="5">
    <source>
        <dbReference type="ARBA" id="ARBA00047960"/>
    </source>
</evidence>
<sequence length="249" mass="28927">MPEKNFTTNKYTRKPRSKKYIPSTSVAVHYRRPHKHCCNYVKNYLNMSDIKITYFNVKALAEATRLLLKYGGIDFVDNRFEHSEWPEFKPNMPFGQVPIYEENGKIAHQSVAIARYVAKKVKLVGDDDWENLEIDAIVDTINDFRGKIAAYNYEQDPAIKESRKGPLFQETIPYYLEKFEQIAKDNNGHFAVGKLTWADFFFVGLLDYLNYMVGKNLIENSPNLQKVVENVTSIPNVKAWIESRPQTDL</sequence>
<dbReference type="Pfam" id="PF02798">
    <property type="entry name" value="GST_N"/>
    <property type="match status" value="1"/>
</dbReference>
<dbReference type="GO" id="GO:0006749">
    <property type="term" value="P:glutathione metabolic process"/>
    <property type="evidence" value="ECO:0007669"/>
    <property type="project" value="TreeGrafter"/>
</dbReference>
<gene>
    <name evidence="8" type="ORF">QE152_g22603</name>
</gene>
<dbReference type="PANTHER" id="PTHR11571:SF224">
    <property type="entry name" value="HEMATOPOIETIC PROSTAGLANDIN D SYNTHASE"/>
    <property type="match status" value="1"/>
</dbReference>
<evidence type="ECO:0000313" key="9">
    <source>
        <dbReference type="Proteomes" id="UP001458880"/>
    </source>
</evidence>
<dbReference type="FunFam" id="1.20.1050.10:FF:000030">
    <property type="entry name" value="Glutathione S-transferase S1"/>
    <property type="match status" value="1"/>
</dbReference>
<dbReference type="AlphaFoldDB" id="A0AAW1KIB9"/>
<dbReference type="PROSITE" id="PS50404">
    <property type="entry name" value="GST_NTER"/>
    <property type="match status" value="1"/>
</dbReference>
<organism evidence="8 9">
    <name type="scientific">Popillia japonica</name>
    <name type="common">Japanese beetle</name>
    <dbReference type="NCBI Taxonomy" id="7064"/>
    <lineage>
        <taxon>Eukaryota</taxon>
        <taxon>Metazoa</taxon>
        <taxon>Ecdysozoa</taxon>
        <taxon>Arthropoda</taxon>
        <taxon>Hexapoda</taxon>
        <taxon>Insecta</taxon>
        <taxon>Pterygota</taxon>
        <taxon>Neoptera</taxon>
        <taxon>Endopterygota</taxon>
        <taxon>Coleoptera</taxon>
        <taxon>Polyphaga</taxon>
        <taxon>Scarabaeiformia</taxon>
        <taxon>Scarabaeidae</taxon>
        <taxon>Rutelinae</taxon>
        <taxon>Popillia</taxon>
    </lineage>
</organism>
<dbReference type="GO" id="GO:0004364">
    <property type="term" value="F:glutathione transferase activity"/>
    <property type="evidence" value="ECO:0007669"/>
    <property type="project" value="UniProtKB-EC"/>
</dbReference>
<proteinExistence type="inferred from homology"/>
<comment type="subunit">
    <text evidence="1">Homodimer.</text>
</comment>
<dbReference type="InterPro" id="IPR040079">
    <property type="entry name" value="Glutathione_S-Trfase"/>
</dbReference>
<evidence type="ECO:0000259" key="6">
    <source>
        <dbReference type="PROSITE" id="PS50404"/>
    </source>
</evidence>
<evidence type="ECO:0000256" key="4">
    <source>
        <dbReference type="ARBA" id="ARBA00038317"/>
    </source>
</evidence>
<evidence type="ECO:0000313" key="8">
    <source>
        <dbReference type="EMBL" id="KAK9719596.1"/>
    </source>
</evidence>
<evidence type="ECO:0000259" key="7">
    <source>
        <dbReference type="PROSITE" id="PS50405"/>
    </source>
</evidence>
<comment type="caution">
    <text evidence="8">The sequence shown here is derived from an EMBL/GenBank/DDBJ whole genome shotgun (WGS) entry which is preliminary data.</text>
</comment>
<reference evidence="8 9" key="1">
    <citation type="journal article" date="2024" name="BMC Genomics">
        <title>De novo assembly and annotation of Popillia japonica's genome with initial clues to its potential as an invasive pest.</title>
        <authorList>
            <person name="Cucini C."/>
            <person name="Boschi S."/>
            <person name="Funari R."/>
            <person name="Cardaioli E."/>
            <person name="Iannotti N."/>
            <person name="Marturano G."/>
            <person name="Paoli F."/>
            <person name="Bruttini M."/>
            <person name="Carapelli A."/>
            <person name="Frati F."/>
            <person name="Nardi F."/>
        </authorList>
    </citation>
    <scope>NUCLEOTIDE SEQUENCE [LARGE SCALE GENOMIC DNA]</scope>
    <source>
        <strain evidence="8">DMR45628</strain>
    </source>
</reference>
<evidence type="ECO:0000256" key="3">
    <source>
        <dbReference type="ARBA" id="ARBA00022679"/>
    </source>
</evidence>
<dbReference type="CDD" id="cd03192">
    <property type="entry name" value="GST_C_Sigma_like"/>
    <property type="match status" value="1"/>
</dbReference>
<feature type="domain" description="GST N-terminal" evidence="6">
    <location>
        <begin position="48"/>
        <end position="125"/>
    </location>
</feature>
<comment type="catalytic activity">
    <reaction evidence="5">
        <text>RX + glutathione = an S-substituted glutathione + a halide anion + H(+)</text>
        <dbReference type="Rhea" id="RHEA:16437"/>
        <dbReference type="ChEBI" id="CHEBI:15378"/>
        <dbReference type="ChEBI" id="CHEBI:16042"/>
        <dbReference type="ChEBI" id="CHEBI:17792"/>
        <dbReference type="ChEBI" id="CHEBI:57925"/>
        <dbReference type="ChEBI" id="CHEBI:90779"/>
        <dbReference type="EC" id="2.5.1.18"/>
    </reaction>
</comment>
<dbReference type="Pfam" id="PF14497">
    <property type="entry name" value="GST_C_3"/>
    <property type="match status" value="1"/>
</dbReference>
<evidence type="ECO:0000256" key="2">
    <source>
        <dbReference type="ARBA" id="ARBA00012452"/>
    </source>
</evidence>
<evidence type="ECO:0000256" key="1">
    <source>
        <dbReference type="ARBA" id="ARBA00011738"/>
    </source>
</evidence>
<dbReference type="Gene3D" id="3.40.30.10">
    <property type="entry name" value="Glutaredoxin"/>
    <property type="match status" value="1"/>
</dbReference>
<keyword evidence="3" id="KW-0808">Transferase</keyword>
<keyword evidence="9" id="KW-1185">Reference proteome</keyword>
<dbReference type="Gene3D" id="1.20.1050.10">
    <property type="match status" value="1"/>
</dbReference>
<dbReference type="SFLD" id="SFLDG01205">
    <property type="entry name" value="AMPS.1"/>
    <property type="match status" value="1"/>
</dbReference>
<protein>
    <recommendedName>
        <fullName evidence="2">glutathione transferase</fullName>
        <ecNumber evidence="2">2.5.1.18</ecNumber>
    </recommendedName>
</protein>
<accession>A0AAW1KIB9</accession>
<dbReference type="InterPro" id="IPR036249">
    <property type="entry name" value="Thioredoxin-like_sf"/>
</dbReference>